<dbReference type="GO" id="GO:0005737">
    <property type="term" value="C:cytoplasm"/>
    <property type="evidence" value="ECO:0007669"/>
    <property type="project" value="TreeGrafter"/>
</dbReference>
<dbReference type="InterPro" id="IPR051038">
    <property type="entry name" value="RMT2/GAMT_Mtase"/>
</dbReference>
<dbReference type="SUPFAM" id="SSF53335">
    <property type="entry name" value="S-adenosyl-L-methionine-dependent methyltransferases"/>
    <property type="match status" value="1"/>
</dbReference>
<keyword evidence="3" id="KW-0949">S-adenosyl-L-methionine</keyword>
<keyword evidence="1" id="KW-0489">Methyltransferase</keyword>
<dbReference type="GO" id="GO:0005634">
    <property type="term" value="C:nucleus"/>
    <property type="evidence" value="ECO:0007669"/>
    <property type="project" value="TreeGrafter"/>
</dbReference>
<evidence type="ECO:0000256" key="1">
    <source>
        <dbReference type="ARBA" id="ARBA00022603"/>
    </source>
</evidence>
<name>A0A8H3GXS9_9AGAM</name>
<evidence type="ECO:0000313" key="6">
    <source>
        <dbReference type="Proteomes" id="UP000663846"/>
    </source>
</evidence>
<dbReference type="PROSITE" id="PS51559">
    <property type="entry name" value="SAM_RMT2"/>
    <property type="match status" value="1"/>
</dbReference>
<dbReference type="Gene3D" id="1.25.40.20">
    <property type="entry name" value="Ankyrin repeat-containing domain"/>
    <property type="match status" value="1"/>
</dbReference>
<protein>
    <recommendedName>
        <fullName evidence="4">RMT2 domain-containing protein</fullName>
    </recommendedName>
</protein>
<dbReference type="EMBL" id="CAJMWS010001024">
    <property type="protein sequence ID" value="CAE6471470.1"/>
    <property type="molecule type" value="Genomic_DNA"/>
</dbReference>
<gene>
    <name evidence="5" type="ORF">RDB_LOCUS176145</name>
</gene>
<dbReference type="SUPFAM" id="SSF48403">
    <property type="entry name" value="Ankyrin repeat"/>
    <property type="match status" value="1"/>
</dbReference>
<evidence type="ECO:0000256" key="3">
    <source>
        <dbReference type="ARBA" id="ARBA00022691"/>
    </source>
</evidence>
<dbReference type="InterPro" id="IPR029063">
    <property type="entry name" value="SAM-dependent_MTases_sf"/>
</dbReference>
<organism evidence="5 6">
    <name type="scientific">Rhizoctonia solani</name>
    <dbReference type="NCBI Taxonomy" id="456999"/>
    <lineage>
        <taxon>Eukaryota</taxon>
        <taxon>Fungi</taxon>
        <taxon>Dikarya</taxon>
        <taxon>Basidiomycota</taxon>
        <taxon>Agaricomycotina</taxon>
        <taxon>Agaricomycetes</taxon>
        <taxon>Cantharellales</taxon>
        <taxon>Ceratobasidiaceae</taxon>
        <taxon>Rhizoctonia</taxon>
    </lineage>
</organism>
<sequence length="390" mass="42589">MNLSQSTKPLSSKDERILSALGEELLSASAQATVSRVQALLNGHAPAWFQDQTTGWGALHFAVAGDGRGNVRKKEDVLECVELLLEAGAPWNAVDELGNSPGDVAISLNDQECYELIRDAGLRSEFALHAIQSKTSLTALRAEDSTAAGSTDEFLKSKLIYRTDENGQEIVVVDIGGEEVGVMMGWEKPIMEATVRALCPQESSTDSNGPTILNAGFGLGIIDTIFQSLEPPPSRHVIIEPHPDVLAHMRSAGWFDKPGVEIFEGKWQEFVKPDRIGELIGEQGGFDVIYTDTFSEGYGDLYEFFEHLGDLMAGQDSRFSFFNGLGATQATFYDVYTKLSALHLEDMALTTTLEDIDVHTAAEGSGAWGETRKYFSLPLYKMPICRPLQG</sequence>
<evidence type="ECO:0000313" key="5">
    <source>
        <dbReference type="EMBL" id="CAE6471470.1"/>
    </source>
</evidence>
<reference evidence="5" key="1">
    <citation type="submission" date="2021-01" db="EMBL/GenBank/DDBJ databases">
        <authorList>
            <person name="Kaushik A."/>
        </authorList>
    </citation>
    <scope>NUCLEOTIDE SEQUENCE</scope>
    <source>
        <strain evidence="5">AG1-1C</strain>
    </source>
</reference>
<comment type="caution">
    <text evidence="5">The sequence shown here is derived from an EMBL/GenBank/DDBJ whole genome shotgun (WGS) entry which is preliminary data.</text>
</comment>
<proteinExistence type="predicted"/>
<dbReference type="Proteomes" id="UP000663846">
    <property type="component" value="Unassembled WGS sequence"/>
</dbReference>
<dbReference type="InterPro" id="IPR002110">
    <property type="entry name" value="Ankyrin_rpt"/>
</dbReference>
<accession>A0A8H3GXS9</accession>
<keyword evidence="2" id="KW-0808">Transferase</keyword>
<feature type="domain" description="RMT2" evidence="4">
    <location>
        <begin position="145"/>
        <end position="390"/>
    </location>
</feature>
<dbReference type="GO" id="GO:0032259">
    <property type="term" value="P:methylation"/>
    <property type="evidence" value="ECO:0007669"/>
    <property type="project" value="UniProtKB-KW"/>
</dbReference>
<dbReference type="PANTHER" id="PTHR32379:SF1">
    <property type="entry name" value="GUANIDINOACETATE N-METHYLTRANSFERASE"/>
    <property type="match status" value="1"/>
</dbReference>
<evidence type="ECO:0000256" key="2">
    <source>
        <dbReference type="ARBA" id="ARBA00022679"/>
    </source>
</evidence>
<dbReference type="InterPro" id="IPR036770">
    <property type="entry name" value="Ankyrin_rpt-contain_sf"/>
</dbReference>
<dbReference type="Gene3D" id="3.40.50.150">
    <property type="entry name" value="Vaccinia Virus protein VP39"/>
    <property type="match status" value="1"/>
</dbReference>
<dbReference type="PANTHER" id="PTHR32379">
    <property type="entry name" value="GUANIDINOACETATE N-METHYLTRANSFERASE"/>
    <property type="match status" value="1"/>
</dbReference>
<dbReference type="AlphaFoldDB" id="A0A8H3GXS9"/>
<dbReference type="InterPro" id="IPR026480">
    <property type="entry name" value="RMT2_dom"/>
</dbReference>
<evidence type="ECO:0000259" key="4">
    <source>
        <dbReference type="PROSITE" id="PS51559"/>
    </source>
</evidence>
<dbReference type="Pfam" id="PF00023">
    <property type="entry name" value="Ank"/>
    <property type="match status" value="1"/>
</dbReference>
<dbReference type="GO" id="GO:0019702">
    <property type="term" value="F:protein arginine N5-methyltransferase activity"/>
    <property type="evidence" value="ECO:0007669"/>
    <property type="project" value="TreeGrafter"/>
</dbReference>